<dbReference type="GO" id="GO:0000226">
    <property type="term" value="P:microtubule cytoskeleton organization"/>
    <property type="evidence" value="ECO:0007669"/>
    <property type="project" value="UniProtKB-ARBA"/>
</dbReference>
<dbReference type="Gene3D" id="3.40.850.10">
    <property type="entry name" value="Kinesin motor domain"/>
    <property type="match status" value="1"/>
</dbReference>
<dbReference type="InterPro" id="IPR027417">
    <property type="entry name" value="P-loop_NTPase"/>
</dbReference>
<dbReference type="PANTHER" id="PTHR47968:SF75">
    <property type="entry name" value="CENTROMERE-ASSOCIATED PROTEIN E"/>
    <property type="match status" value="1"/>
</dbReference>
<evidence type="ECO:0000256" key="5">
    <source>
        <dbReference type="ARBA" id="ARBA00023054"/>
    </source>
</evidence>
<keyword evidence="11" id="KW-1185">Reference proteome</keyword>
<keyword evidence="2" id="KW-0493">Microtubule</keyword>
<dbReference type="GO" id="GO:0008017">
    <property type="term" value="F:microtubule binding"/>
    <property type="evidence" value="ECO:0007669"/>
    <property type="project" value="InterPro"/>
</dbReference>
<evidence type="ECO:0000313" key="10">
    <source>
        <dbReference type="EMBL" id="KAK1316318.1"/>
    </source>
</evidence>
<proteinExistence type="inferred from homology"/>
<feature type="coiled-coil region" evidence="8">
    <location>
        <begin position="347"/>
        <end position="431"/>
    </location>
</feature>
<reference evidence="10" key="2">
    <citation type="submission" date="2023-06" db="EMBL/GenBank/DDBJ databases">
        <authorList>
            <person name="Ma L."/>
            <person name="Liu K.-W."/>
            <person name="Li Z."/>
            <person name="Hsiao Y.-Y."/>
            <person name="Qi Y."/>
            <person name="Fu T."/>
            <person name="Tang G."/>
            <person name="Zhang D."/>
            <person name="Sun W.-H."/>
            <person name="Liu D.-K."/>
            <person name="Li Y."/>
            <person name="Chen G.-Z."/>
            <person name="Liu X.-D."/>
            <person name="Liao X.-Y."/>
            <person name="Jiang Y.-T."/>
            <person name="Yu X."/>
            <person name="Hao Y."/>
            <person name="Huang J."/>
            <person name="Zhao X.-W."/>
            <person name="Ke S."/>
            <person name="Chen Y.-Y."/>
            <person name="Wu W.-L."/>
            <person name="Hsu J.-L."/>
            <person name="Lin Y.-F."/>
            <person name="Huang M.-D."/>
            <person name="Li C.-Y."/>
            <person name="Huang L."/>
            <person name="Wang Z.-W."/>
            <person name="Zhao X."/>
            <person name="Zhong W.-Y."/>
            <person name="Peng D.-H."/>
            <person name="Ahmad S."/>
            <person name="Lan S."/>
            <person name="Zhang J.-S."/>
            <person name="Tsai W.-C."/>
            <person name="Van De Peer Y."/>
            <person name="Liu Z.-J."/>
        </authorList>
    </citation>
    <scope>NUCLEOTIDE SEQUENCE</scope>
    <source>
        <strain evidence="10">CP</strain>
        <tissue evidence="10">Leaves</tissue>
    </source>
</reference>
<keyword evidence="5 8" id="KW-0175">Coiled coil</keyword>
<evidence type="ECO:0000256" key="8">
    <source>
        <dbReference type="SAM" id="Coils"/>
    </source>
</evidence>
<dbReference type="InterPro" id="IPR027640">
    <property type="entry name" value="Kinesin-like_fam"/>
</dbReference>
<evidence type="ECO:0000256" key="1">
    <source>
        <dbReference type="ARBA" id="ARBA00007310"/>
    </source>
</evidence>
<accession>A0AAV9ERI2</accession>
<keyword evidence="4 7" id="KW-0067">ATP-binding</keyword>
<dbReference type="CDD" id="cd01374">
    <property type="entry name" value="KISc_CENP_E"/>
    <property type="match status" value="1"/>
</dbReference>
<feature type="coiled-coil region" evidence="8">
    <location>
        <begin position="602"/>
        <end position="629"/>
    </location>
</feature>
<feature type="domain" description="Kinesin motor" evidence="9">
    <location>
        <begin position="45"/>
        <end position="367"/>
    </location>
</feature>
<dbReference type="PRINTS" id="PR00380">
    <property type="entry name" value="KINESINHEAVY"/>
</dbReference>
<comment type="similarity">
    <text evidence="1">Belongs to the TRAFAC class myosin-kinesin ATPase superfamily. Kinesin family. KIN-7 subfamily.</text>
</comment>
<protein>
    <submittedName>
        <fullName evidence="10">Kinesin-like protein NACK2</fullName>
    </submittedName>
</protein>
<evidence type="ECO:0000256" key="2">
    <source>
        <dbReference type="ARBA" id="ARBA00022701"/>
    </source>
</evidence>
<dbReference type="GO" id="GO:0003777">
    <property type="term" value="F:microtubule motor activity"/>
    <property type="evidence" value="ECO:0007669"/>
    <property type="project" value="InterPro"/>
</dbReference>
<reference evidence="10" key="1">
    <citation type="journal article" date="2023" name="Nat. Commun.">
        <title>Diploid and tetraploid genomes of Acorus and the evolution of monocots.</title>
        <authorList>
            <person name="Ma L."/>
            <person name="Liu K.W."/>
            <person name="Li Z."/>
            <person name="Hsiao Y.Y."/>
            <person name="Qi Y."/>
            <person name="Fu T."/>
            <person name="Tang G.D."/>
            <person name="Zhang D."/>
            <person name="Sun W.H."/>
            <person name="Liu D.K."/>
            <person name="Li Y."/>
            <person name="Chen G.Z."/>
            <person name="Liu X.D."/>
            <person name="Liao X.Y."/>
            <person name="Jiang Y.T."/>
            <person name="Yu X."/>
            <person name="Hao Y."/>
            <person name="Huang J."/>
            <person name="Zhao X.W."/>
            <person name="Ke S."/>
            <person name="Chen Y.Y."/>
            <person name="Wu W.L."/>
            <person name="Hsu J.L."/>
            <person name="Lin Y.F."/>
            <person name="Huang M.D."/>
            <person name="Li C.Y."/>
            <person name="Huang L."/>
            <person name="Wang Z.W."/>
            <person name="Zhao X."/>
            <person name="Zhong W.Y."/>
            <person name="Peng D.H."/>
            <person name="Ahmad S."/>
            <person name="Lan S."/>
            <person name="Zhang J.S."/>
            <person name="Tsai W.C."/>
            <person name="Van de Peer Y."/>
            <person name="Liu Z.J."/>
        </authorList>
    </citation>
    <scope>NUCLEOTIDE SEQUENCE</scope>
    <source>
        <strain evidence="10">CP</strain>
    </source>
</reference>
<dbReference type="GO" id="GO:0140694">
    <property type="term" value="P:membraneless organelle assembly"/>
    <property type="evidence" value="ECO:0007669"/>
    <property type="project" value="UniProtKB-ARBA"/>
</dbReference>
<gene>
    <name evidence="10" type="primary">NACK2</name>
    <name evidence="10" type="ORF">QJS10_CPA05g02219</name>
</gene>
<evidence type="ECO:0000259" key="9">
    <source>
        <dbReference type="PROSITE" id="PS50067"/>
    </source>
</evidence>
<dbReference type="GO" id="GO:0033044">
    <property type="term" value="P:regulation of chromosome organization"/>
    <property type="evidence" value="ECO:0007669"/>
    <property type="project" value="UniProtKB-ARBA"/>
</dbReference>
<keyword evidence="3 7" id="KW-0547">Nucleotide-binding</keyword>
<comment type="caution">
    <text evidence="10">The sequence shown here is derived from an EMBL/GenBank/DDBJ whole genome shotgun (WGS) entry which is preliminary data.</text>
</comment>
<evidence type="ECO:0000256" key="6">
    <source>
        <dbReference type="ARBA" id="ARBA00023175"/>
    </source>
</evidence>
<dbReference type="InterPro" id="IPR036961">
    <property type="entry name" value="Kinesin_motor_dom_sf"/>
</dbReference>
<dbReference type="AlphaFoldDB" id="A0AAV9ERI2"/>
<evidence type="ECO:0000256" key="3">
    <source>
        <dbReference type="ARBA" id="ARBA00022741"/>
    </source>
</evidence>
<dbReference type="InterPro" id="IPR019821">
    <property type="entry name" value="Kinesin_motor_CS"/>
</dbReference>
<feature type="coiled-coil region" evidence="8">
    <location>
        <begin position="923"/>
        <end position="1020"/>
    </location>
</feature>
<evidence type="ECO:0000256" key="4">
    <source>
        <dbReference type="ARBA" id="ARBA00022840"/>
    </source>
</evidence>
<organism evidence="10 11">
    <name type="scientific">Acorus calamus</name>
    <name type="common">Sweet flag</name>
    <dbReference type="NCBI Taxonomy" id="4465"/>
    <lineage>
        <taxon>Eukaryota</taxon>
        <taxon>Viridiplantae</taxon>
        <taxon>Streptophyta</taxon>
        <taxon>Embryophyta</taxon>
        <taxon>Tracheophyta</taxon>
        <taxon>Spermatophyta</taxon>
        <taxon>Magnoliopsida</taxon>
        <taxon>Liliopsida</taxon>
        <taxon>Acoraceae</taxon>
        <taxon>Acorus</taxon>
    </lineage>
</organism>
<dbReference type="SMART" id="SM00129">
    <property type="entry name" value="KISc"/>
    <property type="match status" value="1"/>
</dbReference>
<dbReference type="Proteomes" id="UP001180020">
    <property type="component" value="Unassembled WGS sequence"/>
</dbReference>
<dbReference type="GO" id="GO:0005874">
    <property type="term" value="C:microtubule"/>
    <property type="evidence" value="ECO:0007669"/>
    <property type="project" value="UniProtKB-KW"/>
</dbReference>
<evidence type="ECO:0000313" key="11">
    <source>
        <dbReference type="Proteomes" id="UP001180020"/>
    </source>
</evidence>
<feature type="coiled-coil region" evidence="8">
    <location>
        <begin position="829"/>
        <end position="880"/>
    </location>
</feature>
<sequence>MSVRVERGHGEREICIRFLRAASYIKDGFELKGVLGFKKYPNQTWIYVTVRAKPLSSEEAKTNPWRISGNSISLSNQPGKFEFDWVFGEECTTVEVYEARTKEIVAAAVRGFNGTVFAYGQTNSGKTYTMRGSTDEPGVIPLAVHDLFNSIQEDVDREFLLRMSYMEIYNEEINDLLAPEHRKLQIHESLERGIFVAGLREEIVTCPEQVLDFIKFGESHRHIGETNMNTYSSRSHTIFRMIIESREKTEDGNETNACDAVRVSVLNLVDLAGSERAAKTGAEGVRLREGSHINKSLMTLGTVIKKLSEGAESHGSHVPYRDSKLTRILQPSLGGNANTAIICNITLAQILTDAALLRRQKKEIEELRAQLLGSHSEHLEEEILNLRNVLLQSELERERIALELQEEKIAQARSERRLKEQEKKIANLSSMFFYSQRGGQNNCSSKNKRRETWCPGALSRKSIAEENQEWVDSARETVNNDEDMGSPPLEELALENEDFMGGIPKEICSEDYSDNTESVDDVSLPSAFNTLHITRRKARLKRLSTLEMSTKDRVTGCSTGNLVESECHGHKADASSFCQLTGSAFHGHKSLTSRESEAILVIKQLQDQIEMLEIDKAEIQRNLDNVVELATEQNASSRMKFEERAWTKLKMELHQELLNAREEAACEQLPLLPSFGISEGAEVDISIKLYSEVQEIALEAQNSRGIIDDFSPMMDDLTESFAVISKLFLELKTSTLENVALLKSITGDYEKMHCWMREKTIDLEKQKIVLHDECCNRHRQLEELELDIQNKEKVLKEQCIHNDFEKEQLLSHISSLQKELSSLSSCSLAKEKETLRRDLEKSKTKLKDTESKLKNAIQEKIKLESEKAHAEREVKFLHGQKILLERDIHRRESVADKRNGPFADRRWDSKASDISKGNNDHLVQAKAMELENTRCDLELLSEEYRKLEVRAFEMEAMVASLEEDLQASYAEREAAFVSNETLTFELGEMSEKLTSMNTEIEQLQEEISGLQLTDALLELEERNIWSAKEKASFESISEKEERANSEIAYLSNDLGKASLAGVVISISLDKSIEIGQLKDYMEQFKIESSRHVDDAVINKKEFTRLRMRLQSTQAKLVAFRGRYMDRLHEQRVMDREYKKALVELREQLSAHAVEVIRLKKLLANSVSTSHRTC</sequence>
<dbReference type="InterPro" id="IPR001752">
    <property type="entry name" value="Kinesin_motor_dom"/>
</dbReference>
<feature type="binding site" evidence="7">
    <location>
        <begin position="120"/>
        <end position="127"/>
    </location>
    <ligand>
        <name>ATP</name>
        <dbReference type="ChEBI" id="CHEBI:30616"/>
    </ligand>
</feature>
<evidence type="ECO:0000256" key="7">
    <source>
        <dbReference type="PROSITE-ProRule" id="PRU00283"/>
    </source>
</evidence>
<name>A0AAV9ERI2_ACOCL</name>
<dbReference type="GO" id="GO:1901987">
    <property type="term" value="P:regulation of cell cycle phase transition"/>
    <property type="evidence" value="ECO:0007669"/>
    <property type="project" value="UniProtKB-ARBA"/>
</dbReference>
<dbReference type="GO" id="GO:0042327">
    <property type="term" value="P:positive regulation of phosphorylation"/>
    <property type="evidence" value="ECO:0007669"/>
    <property type="project" value="UniProtKB-ARBA"/>
</dbReference>
<dbReference type="PANTHER" id="PTHR47968">
    <property type="entry name" value="CENTROMERE PROTEIN E"/>
    <property type="match status" value="1"/>
</dbReference>
<dbReference type="GO" id="GO:0005524">
    <property type="term" value="F:ATP binding"/>
    <property type="evidence" value="ECO:0007669"/>
    <property type="project" value="UniProtKB-UniRule"/>
</dbReference>
<dbReference type="FunFam" id="3.40.850.10:FF:000026">
    <property type="entry name" value="Centromere-associated protein E"/>
    <property type="match status" value="1"/>
</dbReference>
<dbReference type="Pfam" id="PF00225">
    <property type="entry name" value="Kinesin"/>
    <property type="match status" value="1"/>
</dbReference>
<dbReference type="GO" id="GO:0000779">
    <property type="term" value="C:condensed chromosome, centromeric region"/>
    <property type="evidence" value="ECO:0007669"/>
    <property type="project" value="UniProtKB-ARBA"/>
</dbReference>
<dbReference type="SUPFAM" id="SSF52540">
    <property type="entry name" value="P-loop containing nucleoside triphosphate hydrolases"/>
    <property type="match status" value="1"/>
</dbReference>
<dbReference type="PROSITE" id="PS50067">
    <property type="entry name" value="KINESIN_MOTOR_2"/>
    <property type="match status" value="1"/>
</dbReference>
<dbReference type="GO" id="GO:0008608">
    <property type="term" value="P:attachment of spindle microtubules to kinetochore"/>
    <property type="evidence" value="ECO:0007669"/>
    <property type="project" value="UniProtKB-ARBA"/>
</dbReference>
<dbReference type="GO" id="GO:0043515">
    <property type="term" value="F:kinetochore binding"/>
    <property type="evidence" value="ECO:0007669"/>
    <property type="project" value="UniProtKB-ARBA"/>
</dbReference>
<dbReference type="EMBL" id="JAUJYO010000005">
    <property type="protein sequence ID" value="KAK1316318.1"/>
    <property type="molecule type" value="Genomic_DNA"/>
</dbReference>
<dbReference type="GO" id="GO:0007018">
    <property type="term" value="P:microtubule-based movement"/>
    <property type="evidence" value="ECO:0007669"/>
    <property type="project" value="InterPro"/>
</dbReference>
<dbReference type="PROSITE" id="PS00411">
    <property type="entry name" value="KINESIN_MOTOR_1"/>
    <property type="match status" value="1"/>
</dbReference>
<keyword evidence="6 7" id="KW-0505">Motor protein</keyword>
<dbReference type="GO" id="GO:0000278">
    <property type="term" value="P:mitotic cell cycle"/>
    <property type="evidence" value="ECO:0007669"/>
    <property type="project" value="UniProtKB-ARBA"/>
</dbReference>